<comment type="caution">
    <text evidence="1">The sequence shown here is derived from an EMBL/GenBank/DDBJ whole genome shotgun (WGS) entry which is preliminary data.</text>
</comment>
<sequence length="104" mass="10879">MCKGFPDSVSLHFFFLHGSALFRFYGMLERWPWRFSIGNLGFSGPAIVLHGVLIGVGDTRSVLIANVIGNGVNVALNVLLIHGVGPCPSSGVLGSGISTAIVPA</sequence>
<evidence type="ECO:0000313" key="1">
    <source>
        <dbReference type="EMBL" id="MBC5730280.1"/>
    </source>
</evidence>
<proteinExistence type="predicted"/>
<dbReference type="Proteomes" id="UP000660021">
    <property type="component" value="Unassembled WGS sequence"/>
</dbReference>
<keyword evidence="2" id="KW-1185">Reference proteome</keyword>
<evidence type="ECO:0000313" key="2">
    <source>
        <dbReference type="Proteomes" id="UP000660021"/>
    </source>
</evidence>
<organism evidence="1 2">
    <name type="scientific">Pseudoflavonifractor hominis</name>
    <dbReference type="NCBI Taxonomy" id="2763059"/>
    <lineage>
        <taxon>Bacteria</taxon>
        <taxon>Bacillati</taxon>
        <taxon>Bacillota</taxon>
        <taxon>Clostridia</taxon>
        <taxon>Eubacteriales</taxon>
        <taxon>Oscillospiraceae</taxon>
        <taxon>Pseudoflavonifractor</taxon>
    </lineage>
</organism>
<gene>
    <name evidence="1" type="ORF">H8S34_05455</name>
</gene>
<name>A0ABR7HS01_9FIRM</name>
<protein>
    <submittedName>
        <fullName evidence="1">Polysaccharide biosynthesis C-terminal domain-containing protein</fullName>
    </submittedName>
</protein>
<reference evidence="1 2" key="1">
    <citation type="submission" date="2020-08" db="EMBL/GenBank/DDBJ databases">
        <title>Genome public.</title>
        <authorList>
            <person name="Liu C."/>
            <person name="Sun Q."/>
        </authorList>
    </citation>
    <scope>NUCLEOTIDE SEQUENCE [LARGE SCALE GENOMIC DNA]</scope>
    <source>
        <strain evidence="1 2">New-38</strain>
    </source>
</reference>
<accession>A0ABR7HS01</accession>
<dbReference type="EMBL" id="JACOPR010000003">
    <property type="protein sequence ID" value="MBC5730280.1"/>
    <property type="molecule type" value="Genomic_DNA"/>
</dbReference>